<reference evidence="2 3" key="2">
    <citation type="submission" date="2015-01" db="EMBL/GenBank/DDBJ databases">
        <authorList>
            <consortium name="NBRP consortium"/>
            <person name="Sawabe T."/>
            <person name="Meirelles P."/>
            <person name="Feng G."/>
            <person name="Sayaka M."/>
            <person name="Hattori M."/>
            <person name="Ohkuma M."/>
        </authorList>
    </citation>
    <scope>NUCLEOTIDE SEQUENCE [LARGE SCALE GENOMIC DNA]</scope>
    <source>
        <strain evidence="2 3">JCM19232</strain>
    </source>
</reference>
<accession>A0A0B8P1I0</accession>
<proteinExistence type="predicted"/>
<reference evidence="2 3" key="1">
    <citation type="submission" date="2015-01" db="EMBL/GenBank/DDBJ databases">
        <title>Vibrio sp. C5 JCM 19232 whole genome shotgun sequence.</title>
        <authorList>
            <person name="Sawabe T."/>
            <person name="Meirelles P."/>
            <person name="Feng G."/>
            <person name="Sayaka M."/>
            <person name="Hattori M."/>
            <person name="Ohkuma M."/>
        </authorList>
    </citation>
    <scope>NUCLEOTIDE SEQUENCE [LARGE SCALE GENOMIC DNA]</scope>
    <source>
        <strain evidence="2 3">JCM19232</strain>
    </source>
</reference>
<keyword evidence="2" id="KW-0808">Transferase</keyword>
<dbReference type="InterPro" id="IPR016181">
    <property type="entry name" value="Acyl_CoA_acyltransferase"/>
</dbReference>
<dbReference type="EMBL" id="BBSA01000001">
    <property type="protein sequence ID" value="GAM60076.1"/>
    <property type="molecule type" value="Genomic_DNA"/>
</dbReference>
<evidence type="ECO:0000313" key="3">
    <source>
        <dbReference type="Proteomes" id="UP000031670"/>
    </source>
</evidence>
<dbReference type="PROSITE" id="PS51186">
    <property type="entry name" value="GNAT"/>
    <property type="match status" value="1"/>
</dbReference>
<evidence type="ECO:0000259" key="1">
    <source>
        <dbReference type="PROSITE" id="PS51186"/>
    </source>
</evidence>
<sequence length="206" mass="23160">MFNELTRNLVSFSQLVVDIPKLDRVSLAGTFSPTGELSFVDGWIETSETDSKLSIRPYPIELEQEIQLKDQSLALIRPIKPEDEPTHAEFISKVSKEDLYKRFFSDVGEFDHMAVANLTQIDYDREMALVAVVENEIIGVSRIISDIRTNTAEFAVLIRSDKKGIGLGKILMQAAITHSKNKGLKRLEALPCRPTADDRPSQSPWV</sequence>
<dbReference type="InterPro" id="IPR000182">
    <property type="entry name" value="GNAT_dom"/>
</dbReference>
<evidence type="ECO:0000313" key="2">
    <source>
        <dbReference type="EMBL" id="GAM60076.1"/>
    </source>
</evidence>
<organism evidence="2 3">
    <name type="scientific">Vibrio ishigakensis</name>
    <dbReference type="NCBI Taxonomy" id="1481914"/>
    <lineage>
        <taxon>Bacteria</taxon>
        <taxon>Pseudomonadati</taxon>
        <taxon>Pseudomonadota</taxon>
        <taxon>Gammaproteobacteria</taxon>
        <taxon>Vibrionales</taxon>
        <taxon>Vibrionaceae</taxon>
        <taxon>Vibrio</taxon>
    </lineage>
</organism>
<dbReference type="Pfam" id="PF00583">
    <property type="entry name" value="Acetyltransf_1"/>
    <property type="match status" value="1"/>
</dbReference>
<comment type="caution">
    <text evidence="2">The sequence shown here is derived from an EMBL/GenBank/DDBJ whole genome shotgun (WGS) entry which is preliminary data.</text>
</comment>
<name>A0A0B8P1I0_9VIBR</name>
<gene>
    <name evidence="2" type="ORF">JCM19232_409</name>
</gene>
<dbReference type="CDD" id="cd04301">
    <property type="entry name" value="NAT_SF"/>
    <property type="match status" value="1"/>
</dbReference>
<dbReference type="Gene3D" id="3.40.630.30">
    <property type="match status" value="1"/>
</dbReference>
<dbReference type="SUPFAM" id="SSF55729">
    <property type="entry name" value="Acyl-CoA N-acyltransferases (Nat)"/>
    <property type="match status" value="1"/>
</dbReference>
<dbReference type="AlphaFoldDB" id="A0A0B8P1I0"/>
<feature type="domain" description="N-acetyltransferase" evidence="1">
    <location>
        <begin position="74"/>
        <end position="206"/>
    </location>
</feature>
<dbReference type="GO" id="GO:0016747">
    <property type="term" value="F:acyltransferase activity, transferring groups other than amino-acyl groups"/>
    <property type="evidence" value="ECO:0007669"/>
    <property type="project" value="InterPro"/>
</dbReference>
<protein>
    <submittedName>
        <fullName evidence="2">Protein acetyltransferase</fullName>
    </submittedName>
</protein>
<dbReference type="Proteomes" id="UP000031670">
    <property type="component" value="Unassembled WGS sequence"/>
</dbReference>